<dbReference type="InterPro" id="IPR055410">
    <property type="entry name" value="Beta-prop_CAF1B_HIR1"/>
</dbReference>
<evidence type="ECO:0000256" key="5">
    <source>
        <dbReference type="ARBA" id="ARBA00022853"/>
    </source>
</evidence>
<feature type="repeat" description="WD" evidence="7">
    <location>
        <begin position="63"/>
        <end position="95"/>
    </location>
</feature>
<comment type="similarity">
    <text evidence="2">Belongs to the WD repeat HIR1 family.</text>
</comment>
<keyword evidence="5" id="KW-0156">Chromatin regulator</keyword>
<dbReference type="PANTHER" id="PTHR13831:SF0">
    <property type="entry name" value="PROTEIN HIRA"/>
    <property type="match status" value="1"/>
</dbReference>
<accession>A0ABR2KLZ2</accession>
<dbReference type="PROSITE" id="PS00678">
    <property type="entry name" value="WD_REPEATS_1"/>
    <property type="match status" value="1"/>
</dbReference>
<evidence type="ECO:0000256" key="3">
    <source>
        <dbReference type="ARBA" id="ARBA00022574"/>
    </source>
</evidence>
<feature type="repeat" description="WD" evidence="7">
    <location>
        <begin position="13"/>
        <end position="47"/>
    </location>
</feature>
<reference evidence="9 10" key="1">
    <citation type="submission" date="2024-04" db="EMBL/GenBank/DDBJ databases">
        <title>Tritrichomonas musculus Genome.</title>
        <authorList>
            <person name="Alves-Ferreira E."/>
            <person name="Grigg M."/>
            <person name="Lorenzi H."/>
            <person name="Galac M."/>
        </authorList>
    </citation>
    <scope>NUCLEOTIDE SEQUENCE [LARGE SCALE GENOMIC DNA]</scope>
    <source>
        <strain evidence="9 10">EAF2021</strain>
    </source>
</reference>
<dbReference type="Proteomes" id="UP001470230">
    <property type="component" value="Unassembled WGS sequence"/>
</dbReference>
<dbReference type="InterPro" id="IPR036322">
    <property type="entry name" value="WD40_repeat_dom_sf"/>
</dbReference>
<dbReference type="InterPro" id="IPR001680">
    <property type="entry name" value="WD40_rpt"/>
</dbReference>
<keyword evidence="10" id="KW-1185">Reference proteome</keyword>
<sequence>MDDPYSLVFPKWISHNSKPVSCVTVHPSGDFFATGGWDTYVKIWNFEPLIDPKSTKVKLLALLHDHTSSVNCVRFSPDGKYLASAGDDSQVFLWQRVPSIGKPNTFGIPENELTPNKPVQTWTSRVLSAHSQDVTSVSWSADSQRIVSCSIDGVLIVWDVKSYSQIWKSKREIGISSVAWDPLNRFIVAQQMNLHLVVYDVQGNFIKEVQDCLEEYDQALALRIAWSPDGSFVGAANGSKDTNFISPFFQRESFNFAFALEGHVAPINCLSCPPFLLKTGDQSYSSLFALVDKCGVLSIWLIGSETKPLFIMDQISNLTSYDLAWSKDGKWLFIALSSNPVTGHGGLMCIHFLKDFQYPMADFNEMDEIKARLLGETSFRLKSKYMQNVANILQSLEVKEKEVDLEVLQLTTEEVKNRQGEDTINGIRVIHPVLLTAVEKQLISFQCNVECDSIPNIPYELTIQDLNWPKPAALPVEPSHVIIYKGTDEDNNADSNSKIKDLYNPDYCVIVASGVCIYKLSYRTGQRIASPFCIGSKCRHLSVSNGVVLAVGDKCYVLNLESMQCTLSCECPNDFVNFGIVNDKIIIGHSQGKYWVYDSTADSWVGGGLTQNFDDASMEEIERFAQMNEHEVAASQWYDFGISAIFQAYHGKYNEAREFLSAVKEKQKTDYARNYIEKLEETLKNKWGSSE</sequence>
<feature type="repeat" description="WD" evidence="7">
    <location>
        <begin position="127"/>
        <end position="168"/>
    </location>
</feature>
<dbReference type="InterPro" id="IPR019775">
    <property type="entry name" value="WD40_repeat_CS"/>
</dbReference>
<comment type="caution">
    <text evidence="9">The sequence shown here is derived from an EMBL/GenBank/DDBJ whole genome shotgun (WGS) entry which is preliminary data.</text>
</comment>
<name>A0ABR2KLZ2_9EUKA</name>
<dbReference type="InterPro" id="IPR015943">
    <property type="entry name" value="WD40/YVTN_repeat-like_dom_sf"/>
</dbReference>
<organism evidence="9 10">
    <name type="scientific">Tritrichomonas musculus</name>
    <dbReference type="NCBI Taxonomy" id="1915356"/>
    <lineage>
        <taxon>Eukaryota</taxon>
        <taxon>Metamonada</taxon>
        <taxon>Parabasalia</taxon>
        <taxon>Tritrichomonadida</taxon>
        <taxon>Tritrichomonadidae</taxon>
        <taxon>Tritrichomonas</taxon>
    </lineage>
</organism>
<evidence type="ECO:0000256" key="1">
    <source>
        <dbReference type="ARBA" id="ARBA00004123"/>
    </source>
</evidence>
<comment type="subcellular location">
    <subcellularLocation>
        <location evidence="1">Nucleus</location>
    </subcellularLocation>
</comment>
<evidence type="ECO:0000259" key="8">
    <source>
        <dbReference type="Pfam" id="PF24105"/>
    </source>
</evidence>
<dbReference type="Gene3D" id="2.130.10.10">
    <property type="entry name" value="YVTN repeat-like/Quinoprotein amine dehydrogenase"/>
    <property type="match status" value="2"/>
</dbReference>
<dbReference type="PROSITE" id="PS50294">
    <property type="entry name" value="WD_REPEATS_REGION"/>
    <property type="match status" value="3"/>
</dbReference>
<dbReference type="EMBL" id="JAPFFF010000004">
    <property type="protein sequence ID" value="KAK8891756.1"/>
    <property type="molecule type" value="Genomic_DNA"/>
</dbReference>
<dbReference type="PANTHER" id="PTHR13831">
    <property type="entry name" value="MEMBER OF THE HIR1 FAMILY OF WD-REPEAT PROTEINS"/>
    <property type="match status" value="1"/>
</dbReference>
<evidence type="ECO:0000256" key="7">
    <source>
        <dbReference type="PROSITE-ProRule" id="PRU00221"/>
    </source>
</evidence>
<evidence type="ECO:0000313" key="10">
    <source>
        <dbReference type="Proteomes" id="UP001470230"/>
    </source>
</evidence>
<gene>
    <name evidence="9" type="ORF">M9Y10_028976</name>
</gene>
<dbReference type="InterPro" id="IPR031120">
    <property type="entry name" value="HIR1-like"/>
</dbReference>
<keyword evidence="4" id="KW-0677">Repeat</keyword>
<keyword evidence="3 7" id="KW-0853">WD repeat</keyword>
<dbReference type="PROSITE" id="PS50082">
    <property type="entry name" value="WD_REPEATS_2"/>
    <property type="match status" value="3"/>
</dbReference>
<protein>
    <recommendedName>
        <fullName evidence="8">CAF1B/HIR1 beta-propeller domain-containing protein</fullName>
    </recommendedName>
</protein>
<dbReference type="SMART" id="SM00320">
    <property type="entry name" value="WD40"/>
    <property type="match status" value="4"/>
</dbReference>
<evidence type="ECO:0000256" key="6">
    <source>
        <dbReference type="ARBA" id="ARBA00023242"/>
    </source>
</evidence>
<evidence type="ECO:0000256" key="2">
    <source>
        <dbReference type="ARBA" id="ARBA00007306"/>
    </source>
</evidence>
<keyword evidence="6" id="KW-0539">Nucleus</keyword>
<dbReference type="Pfam" id="PF24105">
    <property type="entry name" value="Beta-prop_CAF1B_HIR1"/>
    <property type="match status" value="1"/>
</dbReference>
<proteinExistence type="inferred from homology"/>
<evidence type="ECO:0000313" key="9">
    <source>
        <dbReference type="EMBL" id="KAK8891756.1"/>
    </source>
</evidence>
<dbReference type="SUPFAM" id="SSF50978">
    <property type="entry name" value="WD40 repeat-like"/>
    <property type="match status" value="1"/>
</dbReference>
<evidence type="ECO:0000256" key="4">
    <source>
        <dbReference type="ARBA" id="ARBA00022737"/>
    </source>
</evidence>
<feature type="domain" description="CAF1B/HIR1 beta-propeller" evidence="8">
    <location>
        <begin position="14"/>
        <end position="204"/>
    </location>
</feature>